<proteinExistence type="predicted"/>
<protein>
    <recommendedName>
        <fullName evidence="3">DUF3349 domain-containing protein</fullName>
    </recommendedName>
</protein>
<dbReference type="Gene3D" id="1.10.10.2390">
    <property type="match status" value="1"/>
</dbReference>
<gene>
    <name evidence="1" type="ORF">HMPREF9336_00995</name>
</gene>
<comment type="caution">
    <text evidence="1">The sequence shown here is derived from an EMBL/GenBank/DDBJ whole genome shotgun (WGS) entry which is preliminary data.</text>
</comment>
<dbReference type="OrthoDB" id="4350726at2"/>
<evidence type="ECO:0008006" key="3">
    <source>
        <dbReference type="Google" id="ProtNLM"/>
    </source>
</evidence>
<dbReference type="eggNOG" id="ENOG5033260">
    <property type="taxonomic scope" value="Bacteria"/>
</dbReference>
<evidence type="ECO:0000313" key="2">
    <source>
        <dbReference type="Proteomes" id="UP000004816"/>
    </source>
</evidence>
<evidence type="ECO:0000313" key="1">
    <source>
        <dbReference type="EMBL" id="EFV14078.1"/>
    </source>
</evidence>
<name>E5XNG6_SEGRC</name>
<dbReference type="AlphaFoldDB" id="E5XNG6"/>
<dbReference type="Gene3D" id="6.10.140.2080">
    <property type="match status" value="1"/>
</dbReference>
<reference evidence="1 2" key="1">
    <citation type="journal article" date="2011" name="Stand. Genomic Sci.">
        <title>High quality draft genome sequence of Segniliparus rugosus CDC 945(T)= (ATCC BAA-974(T)).</title>
        <authorList>
            <person name="Earl A.M."/>
            <person name="Desjardins C.A."/>
            <person name="Fitzgerald M.G."/>
            <person name="Arachchi H.M."/>
            <person name="Zeng Q."/>
            <person name="Mehta T."/>
            <person name="Griggs A."/>
            <person name="Birren B.W."/>
            <person name="Toney N.C."/>
            <person name="Carr J."/>
            <person name="Posey J."/>
            <person name="Butler W.R."/>
        </authorList>
    </citation>
    <scope>NUCLEOTIDE SEQUENCE [LARGE SCALE GENOMIC DNA]</scope>
    <source>
        <strain evidence="2">ATCC BAA-974 / DSM 45345 / CCUG 50838 / CIP 108380 / JCM 13579 / CDC 945</strain>
    </source>
</reference>
<dbReference type="InterPro" id="IPR021784">
    <property type="entry name" value="DUF3349"/>
</dbReference>
<keyword evidence="2" id="KW-1185">Reference proteome</keyword>
<dbReference type="Proteomes" id="UP000004816">
    <property type="component" value="Unassembled WGS sequence"/>
</dbReference>
<dbReference type="RefSeq" id="WP_007468416.1">
    <property type="nucleotide sequence ID" value="NZ_KI391954.1"/>
</dbReference>
<accession>E5XNG6</accession>
<organism evidence="1 2">
    <name type="scientific">Segniliparus rugosus (strain ATCC BAA-974 / DSM 45345 / CCUG 50838 / CIP 108380 / JCM 13579 / CDC 945)</name>
    <dbReference type="NCBI Taxonomy" id="679197"/>
    <lineage>
        <taxon>Bacteria</taxon>
        <taxon>Bacillati</taxon>
        <taxon>Actinomycetota</taxon>
        <taxon>Actinomycetes</taxon>
        <taxon>Mycobacteriales</taxon>
        <taxon>Segniliparaceae</taxon>
        <taxon>Segniliparus</taxon>
    </lineage>
</organism>
<dbReference type="STRING" id="679197.HMPREF9336_00995"/>
<dbReference type="EMBL" id="ACZI02000003">
    <property type="protein sequence ID" value="EFV14078.1"/>
    <property type="molecule type" value="Genomic_DNA"/>
</dbReference>
<sequence>MIGVAQVISPAAVLRWLTLGYPQGVPPQDRIPLVALLRRKLTEEQVQEVVNSLIAPNSDALEDGVINKDEISASVLTVKGAEPTESDIARVAEKLVAGGWPLDEADFGLSKTS</sequence>
<dbReference type="Pfam" id="PF11829">
    <property type="entry name" value="DUF3349"/>
    <property type="match status" value="1"/>
</dbReference>
<dbReference type="HOGENOM" id="CLU_140987_0_0_11"/>